<evidence type="ECO:0000256" key="1">
    <source>
        <dbReference type="SAM" id="MobiDB-lite"/>
    </source>
</evidence>
<protein>
    <submittedName>
        <fullName evidence="3">Aste57867_21589 protein</fullName>
    </submittedName>
</protein>
<dbReference type="EMBL" id="VJMH01006982">
    <property type="protein sequence ID" value="KAF0686617.1"/>
    <property type="molecule type" value="Genomic_DNA"/>
</dbReference>
<dbReference type="Proteomes" id="UP000332933">
    <property type="component" value="Unassembled WGS sequence"/>
</dbReference>
<feature type="region of interest" description="Disordered" evidence="1">
    <location>
        <begin position="694"/>
        <end position="715"/>
    </location>
</feature>
<dbReference type="OrthoDB" id="75107at2759"/>
<feature type="compositionally biased region" description="Acidic residues" evidence="1">
    <location>
        <begin position="703"/>
        <end position="712"/>
    </location>
</feature>
<gene>
    <name evidence="3" type="primary">Aste57867_21589</name>
    <name evidence="2" type="ORF">As57867_021520</name>
    <name evidence="3" type="ORF">ASTE57867_21589</name>
</gene>
<dbReference type="AlphaFoldDB" id="A0A485LIJ8"/>
<dbReference type="EMBL" id="CAADRA010007008">
    <property type="protein sequence ID" value="VFT98259.1"/>
    <property type="molecule type" value="Genomic_DNA"/>
</dbReference>
<name>A0A485LIJ8_9STRA</name>
<evidence type="ECO:0000313" key="3">
    <source>
        <dbReference type="EMBL" id="VFT98259.1"/>
    </source>
</evidence>
<accession>A0A485LIJ8</accession>
<proteinExistence type="predicted"/>
<organism evidence="3 4">
    <name type="scientific">Aphanomyces stellatus</name>
    <dbReference type="NCBI Taxonomy" id="120398"/>
    <lineage>
        <taxon>Eukaryota</taxon>
        <taxon>Sar</taxon>
        <taxon>Stramenopiles</taxon>
        <taxon>Oomycota</taxon>
        <taxon>Saprolegniomycetes</taxon>
        <taxon>Saprolegniales</taxon>
        <taxon>Verrucalvaceae</taxon>
        <taxon>Aphanomyces</taxon>
    </lineage>
</organism>
<keyword evidence="4" id="KW-1185">Reference proteome</keyword>
<sequence length="820" mass="90818">MGRTCSLTEWAHFIKTTHKASMSYWWVYCRHCVIAAMNASPDAAAVGSTHLGNSKSLQEFIDKLPPPSSAAASAAAPSPTTLVSLDGAFTAAPPSSNGGGTSSTTTTDHMTSATSLHALVGRRSVMKAHLSQCVHASPIPPNPIVKRRAGKRGVHCAIAEWAHFHRLDKEGYIGNTNYFPVVCKYCSDAYDAKKRPVPPEVFAGRKESMRRHLTSCDYFTGHLPAKKKKGQDGGAKSLSEWEFFHQLDRQPGSMYHFAKCKLCTEAHERNPSEMPPPKTLLGRKHNMQTHLANCQHMLNLHGDVMDDIVFSSDDDDGGDMQFGDDLQQSGLVLTSPSSSSSTATTDQALVLFTIEYGLPFSWVDSTHMHALVPGRPALPSAVELSTTILRRVQRAMEASHRHCLTTTAATRRWTLVVDALAFAQDVVTCVAWLVHPPDRTTTNHKRLVVPQWLPGQTSLTWRCATADLAAAVDARVRFETSLVGLLLPLPLPSLAAQHPHLYCRTSVLSLFHAILQCVLQDDMVTRVLRTALKLAPLPSTLLWTNWGAWLALVAHQRPHYPLELDFWHQLDSVGAVLASLSLAHRRARANTLSAAHTLHALGRVHRQSQALNRTTLLQLKLERELETRWFSMEQPLFVLAYALHPTLRPALRRRRTKFTPDELGHVACQYYARWFEEAAPHLAADVAAYVDENDRGAPRGSIDDADSGEDNDDAAREAVRALEQSHPQLARLMTRLLDIVPSFCLDGQQLPSHQYSMEEWQHIKYIAHCTDIAPKETEDIHDVDALLLKWRSQEPVDAALGGLNDDGQSKVPLHELFGAT</sequence>
<evidence type="ECO:0000313" key="2">
    <source>
        <dbReference type="EMBL" id="KAF0686617.1"/>
    </source>
</evidence>
<evidence type="ECO:0000313" key="4">
    <source>
        <dbReference type="Proteomes" id="UP000332933"/>
    </source>
</evidence>
<reference evidence="3 4" key="1">
    <citation type="submission" date="2019-03" db="EMBL/GenBank/DDBJ databases">
        <authorList>
            <person name="Gaulin E."/>
            <person name="Dumas B."/>
        </authorList>
    </citation>
    <scope>NUCLEOTIDE SEQUENCE [LARGE SCALE GENOMIC DNA]</scope>
    <source>
        <strain evidence="3">CBS 568.67</strain>
    </source>
</reference>
<reference evidence="2" key="2">
    <citation type="submission" date="2019-06" db="EMBL/GenBank/DDBJ databases">
        <title>Genomics analysis of Aphanomyces spp. identifies a new class of oomycete effector associated with host adaptation.</title>
        <authorList>
            <person name="Gaulin E."/>
        </authorList>
    </citation>
    <scope>NUCLEOTIDE SEQUENCE</scope>
    <source>
        <strain evidence="2">CBS 578.67</strain>
    </source>
</reference>